<keyword evidence="2" id="KW-0175">Coiled coil</keyword>
<keyword evidence="4" id="KW-1133">Transmembrane helix</keyword>
<keyword evidence="7" id="KW-1185">Reference proteome</keyword>
<gene>
    <name evidence="6" type="ORF">CC77DRAFT_1008702</name>
</gene>
<dbReference type="InterPro" id="IPR001841">
    <property type="entry name" value="Znf_RING"/>
</dbReference>
<dbReference type="Gene3D" id="3.30.40.10">
    <property type="entry name" value="Zinc/RING finger domain, C3HC4 (zinc finger)"/>
    <property type="match status" value="1"/>
</dbReference>
<evidence type="ECO:0000259" key="5">
    <source>
        <dbReference type="PROSITE" id="PS50089"/>
    </source>
</evidence>
<dbReference type="InterPro" id="IPR013083">
    <property type="entry name" value="Znf_RING/FYVE/PHD"/>
</dbReference>
<evidence type="ECO:0000256" key="3">
    <source>
        <dbReference type="SAM" id="MobiDB-lite"/>
    </source>
</evidence>
<evidence type="ECO:0000256" key="2">
    <source>
        <dbReference type="SAM" id="Coils"/>
    </source>
</evidence>
<reference evidence="6 7" key="1">
    <citation type="submission" date="2016-05" db="EMBL/GenBank/DDBJ databases">
        <title>Comparative analysis of secretome profiles of manganese(II)-oxidizing ascomycete fungi.</title>
        <authorList>
            <consortium name="DOE Joint Genome Institute"/>
            <person name="Zeiner C.A."/>
            <person name="Purvine S.O."/>
            <person name="Zink E.M."/>
            <person name="Wu S."/>
            <person name="Pasa-Tolic L."/>
            <person name="Chaput D.L."/>
            <person name="Haridas S."/>
            <person name="Grigoriev I.V."/>
            <person name="Santelli C.M."/>
            <person name="Hansel C.M."/>
        </authorList>
    </citation>
    <scope>NUCLEOTIDE SEQUENCE [LARGE SCALE GENOMIC DNA]</scope>
    <source>
        <strain evidence="6 7">SRC1lrK2f</strain>
    </source>
</reference>
<keyword evidence="1" id="KW-0479">Metal-binding</keyword>
<dbReference type="RefSeq" id="XP_018386083.1">
    <property type="nucleotide sequence ID" value="XM_018523549.1"/>
</dbReference>
<dbReference type="AlphaFoldDB" id="A0A177DNT1"/>
<dbReference type="GeneID" id="29109143"/>
<feature type="coiled-coil region" evidence="2">
    <location>
        <begin position="237"/>
        <end position="264"/>
    </location>
</feature>
<accession>A0A177DNT1</accession>
<feature type="region of interest" description="Disordered" evidence="3">
    <location>
        <begin position="75"/>
        <end position="94"/>
    </location>
</feature>
<evidence type="ECO:0000313" key="6">
    <source>
        <dbReference type="EMBL" id="OAG20662.1"/>
    </source>
</evidence>
<feature type="transmembrane region" description="Helical" evidence="4">
    <location>
        <begin position="349"/>
        <end position="369"/>
    </location>
</feature>
<sequence length="370" mass="40847">MSSPPLPTPSDSEPPAAPQWARTILQNPSRGRSESSPSLSLQPQSTLIPRLEMLPESRSSSPSSEAAILHQDDILSPSMDPRQDEANTQGTTLRSRLARLSRSELNFVLRELLSRPATRPTAPPPSDNTLLSTPPDFNVFLDNNLLPLMPTHPLYPPLGTTCGICQDPFHEAHAPVLIVKAQGCSGHVFGYQCLRKSISADTANSNKCPLCRTTWFEISRQHLTRLAIVWGRIGQVENRVISDIEDAENDAERARSAIEINMRDSVPILEHEMLIARGLEHELLLARDWEIGMALALARAQVADLSVVGDMAHRMEMLLAGERERDSEMAAAITRIHATLRPSPRGTLLMAWLVFLHVLLFAIIAKGTWG</sequence>
<dbReference type="PROSITE" id="PS50089">
    <property type="entry name" value="ZF_RING_2"/>
    <property type="match status" value="1"/>
</dbReference>
<feature type="compositionally biased region" description="Low complexity" evidence="3">
    <location>
        <begin position="34"/>
        <end position="45"/>
    </location>
</feature>
<evidence type="ECO:0000256" key="4">
    <source>
        <dbReference type="SAM" id="Phobius"/>
    </source>
</evidence>
<evidence type="ECO:0000256" key="1">
    <source>
        <dbReference type="PROSITE-ProRule" id="PRU00175"/>
    </source>
</evidence>
<keyword evidence="1" id="KW-0862">Zinc</keyword>
<keyword evidence="1" id="KW-0863">Zinc-finger</keyword>
<protein>
    <recommendedName>
        <fullName evidence="5">RING-type domain-containing protein</fullName>
    </recommendedName>
</protein>
<dbReference type="Proteomes" id="UP000077248">
    <property type="component" value="Unassembled WGS sequence"/>
</dbReference>
<dbReference type="EMBL" id="KV441478">
    <property type="protein sequence ID" value="OAG20662.1"/>
    <property type="molecule type" value="Genomic_DNA"/>
</dbReference>
<dbReference type="VEuPathDB" id="FungiDB:CC77DRAFT_1008702"/>
<organism evidence="6 7">
    <name type="scientific">Alternaria alternata</name>
    <name type="common">Alternaria rot fungus</name>
    <name type="synonym">Torula alternata</name>
    <dbReference type="NCBI Taxonomy" id="5599"/>
    <lineage>
        <taxon>Eukaryota</taxon>
        <taxon>Fungi</taxon>
        <taxon>Dikarya</taxon>
        <taxon>Ascomycota</taxon>
        <taxon>Pezizomycotina</taxon>
        <taxon>Dothideomycetes</taxon>
        <taxon>Pleosporomycetidae</taxon>
        <taxon>Pleosporales</taxon>
        <taxon>Pleosporineae</taxon>
        <taxon>Pleosporaceae</taxon>
        <taxon>Alternaria</taxon>
        <taxon>Alternaria sect. Alternaria</taxon>
        <taxon>Alternaria alternata complex</taxon>
    </lineage>
</organism>
<dbReference type="KEGG" id="aalt:CC77DRAFT_1008702"/>
<keyword evidence="4" id="KW-0812">Transmembrane</keyword>
<feature type="domain" description="RING-type" evidence="5">
    <location>
        <begin position="162"/>
        <end position="212"/>
    </location>
</feature>
<dbReference type="GO" id="GO:0008270">
    <property type="term" value="F:zinc ion binding"/>
    <property type="evidence" value="ECO:0007669"/>
    <property type="project" value="UniProtKB-KW"/>
</dbReference>
<evidence type="ECO:0000313" key="7">
    <source>
        <dbReference type="Proteomes" id="UP000077248"/>
    </source>
</evidence>
<dbReference type="Pfam" id="PF13639">
    <property type="entry name" value="zf-RING_2"/>
    <property type="match status" value="1"/>
</dbReference>
<proteinExistence type="predicted"/>
<feature type="region of interest" description="Disordered" evidence="3">
    <location>
        <begin position="1"/>
        <end position="47"/>
    </location>
</feature>
<dbReference type="SUPFAM" id="SSF57850">
    <property type="entry name" value="RING/U-box"/>
    <property type="match status" value="1"/>
</dbReference>
<keyword evidence="4" id="KW-0472">Membrane</keyword>
<name>A0A177DNT1_ALTAL</name>